<keyword evidence="3 10" id="KW-0813">Transport</keyword>
<gene>
    <name evidence="15" type="primary">gspK</name>
    <name evidence="15" type="ORF">NCCP691_07910</name>
</gene>
<comment type="similarity">
    <text evidence="2 10">Belongs to the GSP K family.</text>
</comment>
<keyword evidence="8 12" id="KW-1133">Transmembrane helix</keyword>
<dbReference type="PIRSF" id="PIRSF002786">
    <property type="entry name" value="XcpX"/>
    <property type="match status" value="1"/>
</dbReference>
<feature type="domain" description="T2SS protein K second SAM-like" evidence="13">
    <location>
        <begin position="230"/>
        <end position="288"/>
    </location>
</feature>
<feature type="transmembrane region" description="Helical" evidence="12">
    <location>
        <begin position="12"/>
        <end position="32"/>
    </location>
</feature>
<keyword evidence="5 10" id="KW-0997">Cell inner membrane</keyword>
<accession>A0ABQ4Q145</accession>
<evidence type="ECO:0000259" key="13">
    <source>
        <dbReference type="Pfam" id="PF03934"/>
    </source>
</evidence>
<dbReference type="SUPFAM" id="SSF158544">
    <property type="entry name" value="GspK insert domain-like"/>
    <property type="match status" value="1"/>
</dbReference>
<evidence type="ECO:0000256" key="7">
    <source>
        <dbReference type="ARBA" id="ARBA00022927"/>
    </source>
</evidence>
<evidence type="ECO:0000256" key="1">
    <source>
        <dbReference type="ARBA" id="ARBA00004533"/>
    </source>
</evidence>
<organism evidence="15 16">
    <name type="scientific">Noviherbaspirillum aridicola</name>
    <dbReference type="NCBI Taxonomy" id="2849687"/>
    <lineage>
        <taxon>Bacteria</taxon>
        <taxon>Pseudomonadati</taxon>
        <taxon>Pseudomonadota</taxon>
        <taxon>Betaproteobacteria</taxon>
        <taxon>Burkholderiales</taxon>
        <taxon>Oxalobacteraceae</taxon>
        <taxon>Noviherbaspirillum</taxon>
    </lineage>
</organism>
<dbReference type="Gene3D" id="3.30.1300.30">
    <property type="entry name" value="GSPII I/J protein-like"/>
    <property type="match status" value="1"/>
</dbReference>
<keyword evidence="6 12" id="KW-0812">Transmembrane</keyword>
<evidence type="ECO:0000313" key="16">
    <source>
        <dbReference type="Proteomes" id="UP000887222"/>
    </source>
</evidence>
<evidence type="ECO:0000256" key="2">
    <source>
        <dbReference type="ARBA" id="ARBA00007246"/>
    </source>
</evidence>
<dbReference type="InterPro" id="IPR005628">
    <property type="entry name" value="GspK"/>
</dbReference>
<dbReference type="EMBL" id="BPMK01000003">
    <property type="protein sequence ID" value="GIZ50777.1"/>
    <property type="molecule type" value="Genomic_DNA"/>
</dbReference>
<comment type="caution">
    <text evidence="15">The sequence shown here is derived from an EMBL/GenBank/DDBJ whole genome shotgun (WGS) entry which is preliminary data.</text>
</comment>
<feature type="domain" description="T2SS protein K first SAM-like" evidence="14">
    <location>
        <begin position="123"/>
        <end position="220"/>
    </location>
</feature>
<evidence type="ECO:0000256" key="12">
    <source>
        <dbReference type="SAM" id="Phobius"/>
    </source>
</evidence>
<dbReference type="SUPFAM" id="SSF54523">
    <property type="entry name" value="Pili subunits"/>
    <property type="match status" value="1"/>
</dbReference>
<protein>
    <recommendedName>
        <fullName evidence="10">Type II secretion system protein K</fullName>
    </recommendedName>
</protein>
<keyword evidence="4 10" id="KW-1003">Cell membrane</keyword>
<reference evidence="15 16" key="1">
    <citation type="journal article" date="2022" name="Int. J. Syst. Evol. Microbiol.">
        <title>Noviherbaspirillum aridicola sp. nov., isolated from an arid soil in Pakistan.</title>
        <authorList>
            <person name="Khan I.U."/>
            <person name="Saqib M."/>
            <person name="Amin A."/>
            <person name="Hussain F."/>
            <person name="Li L."/>
            <person name="Liu Y.H."/>
            <person name="Fang B.Z."/>
            <person name="Ahmed I."/>
            <person name="Li W.J."/>
        </authorList>
    </citation>
    <scope>NUCLEOTIDE SEQUENCE [LARGE SCALE GENOMIC DNA]</scope>
    <source>
        <strain evidence="15 16">NCCP-691</strain>
    </source>
</reference>
<evidence type="ECO:0000256" key="8">
    <source>
        <dbReference type="ARBA" id="ARBA00022989"/>
    </source>
</evidence>
<feature type="compositionally biased region" description="Polar residues" evidence="11">
    <location>
        <begin position="172"/>
        <end position="188"/>
    </location>
</feature>
<evidence type="ECO:0000313" key="15">
    <source>
        <dbReference type="EMBL" id="GIZ50777.1"/>
    </source>
</evidence>
<dbReference type="Gene3D" id="1.10.40.60">
    <property type="entry name" value="EpsJ-like"/>
    <property type="match status" value="2"/>
</dbReference>
<evidence type="ECO:0000256" key="9">
    <source>
        <dbReference type="ARBA" id="ARBA00023136"/>
    </source>
</evidence>
<dbReference type="InterPro" id="IPR049179">
    <property type="entry name" value="T2SSK_SAM-like_2nd"/>
</dbReference>
<dbReference type="InterPro" id="IPR045584">
    <property type="entry name" value="Pilin-like"/>
</dbReference>
<proteinExistence type="inferred from homology"/>
<feature type="region of interest" description="Disordered" evidence="11">
    <location>
        <begin position="169"/>
        <end position="188"/>
    </location>
</feature>
<dbReference type="Pfam" id="PF21687">
    <property type="entry name" value="T2SSK_1st"/>
    <property type="match status" value="1"/>
</dbReference>
<dbReference type="PANTHER" id="PTHR38831">
    <property type="entry name" value="TYPE II SECRETION SYSTEM PROTEIN K"/>
    <property type="match status" value="1"/>
</dbReference>
<evidence type="ECO:0000259" key="14">
    <source>
        <dbReference type="Pfam" id="PF21687"/>
    </source>
</evidence>
<evidence type="ECO:0000256" key="3">
    <source>
        <dbReference type="ARBA" id="ARBA00022448"/>
    </source>
</evidence>
<keyword evidence="16" id="KW-1185">Reference proteome</keyword>
<dbReference type="PANTHER" id="PTHR38831:SF1">
    <property type="entry name" value="TYPE II SECRETION SYSTEM PROTEIN K-RELATED"/>
    <property type="match status" value="1"/>
</dbReference>
<name>A0ABQ4Q145_9BURK</name>
<dbReference type="Pfam" id="PF03934">
    <property type="entry name" value="T2SSK"/>
    <property type="match status" value="1"/>
</dbReference>
<evidence type="ECO:0000256" key="5">
    <source>
        <dbReference type="ARBA" id="ARBA00022519"/>
    </source>
</evidence>
<keyword evidence="9 10" id="KW-0472">Membrane</keyword>
<evidence type="ECO:0000256" key="6">
    <source>
        <dbReference type="ARBA" id="ARBA00022692"/>
    </source>
</evidence>
<evidence type="ECO:0000256" key="10">
    <source>
        <dbReference type="PIRNR" id="PIRNR002786"/>
    </source>
</evidence>
<dbReference type="Proteomes" id="UP000887222">
    <property type="component" value="Unassembled WGS sequence"/>
</dbReference>
<comment type="subcellular location">
    <subcellularLocation>
        <location evidence="1 10">Cell inner membrane</location>
    </subcellularLocation>
</comment>
<dbReference type="InterPro" id="IPR038072">
    <property type="entry name" value="GspK_central_sf"/>
</dbReference>
<evidence type="ECO:0000256" key="4">
    <source>
        <dbReference type="ARBA" id="ARBA00022475"/>
    </source>
</evidence>
<dbReference type="InterPro" id="IPR049031">
    <property type="entry name" value="T2SSK_SAM-like_1st"/>
</dbReference>
<dbReference type="NCBIfam" id="NF037980">
    <property type="entry name" value="T2SS_GspK"/>
    <property type="match status" value="1"/>
</dbReference>
<keyword evidence="7" id="KW-0653">Protein transport</keyword>
<evidence type="ECO:0000256" key="11">
    <source>
        <dbReference type="SAM" id="MobiDB-lite"/>
    </source>
</evidence>
<sequence>MSARMDRQRGVAVITALLLTTLAITIVASLFWQQQVQVRSIENQRLQLQKQWILRGALDWSSLILREDRVIDTRGGKQGIDHLGEPWAVPLAETRLDQYVDNPQAAGDIPDAALSGGIIDATSRYNLGNLVQNAQIKPEEVAAFSRLLGFLQLNPSLAQATAQVMQRAEAASRTSTAPGQAPATSSEQPLRMMQIDDLLAVPGFTPEAVEKLRDYVVFIPVDDASKPVKINVNTAPAEVLAARIATLALSEATSIVAKRQNAAFSDVQSFVTALGKGTSDVSSNALAVSTDYFLVNGNVRLNRAGMEMQALIYRGGQNARKPKVLWIRQR</sequence>